<sequence>MLRDRCGLCLNSLTNMQLLTIYILCLASTIAASCIWRSWRLLDNPTIWSFLRRQFLYTLLCRRLRTSSDINVLAGINLLVFGAANITACTLWIQNPAELGKRCGTLFIVNVIPLYLGGRTNFLIDKVFRLQLNEYSLLHRWLGRVCVMQGLLHGVLSGTMSSLSVAEITLLSLLAALGCLSLLHIRRLIHQKSSRSTTIITLERLSGPHTTSPGAMKVVFRFESNKSSDLGPGQYVYLTAPGLHRHSLGFLQSHPYVIAWIESTEPNEKHGESQGGHWSEITILVERNKGFSDAIFALKRTSSFLIDGPYGHIQSLDHYDKVLFMASGIGVAAHLLHIRHLLEAHNTKSARVRRITLVWFLETSDQERWAKPYLESLQDKDSSNKDGYRIFIYKRYLPSPQRSRTMDKDNGKRLYEIHDRLDMSKEIEGEGSADGGNIAVSVCGNPHFESAIRKAVRSSNYDVHLFMHGFRPEETETGRLSRDRYCWKSGFDNETQASHSNKIG</sequence>
<evidence type="ECO:0000259" key="10">
    <source>
        <dbReference type="PROSITE" id="PS51384"/>
    </source>
</evidence>
<dbReference type="GO" id="GO:0006826">
    <property type="term" value="P:iron ion transport"/>
    <property type="evidence" value="ECO:0007669"/>
    <property type="project" value="TreeGrafter"/>
</dbReference>
<keyword evidence="9" id="KW-0472">Membrane</keyword>
<keyword evidence="12" id="KW-1185">Reference proteome</keyword>
<evidence type="ECO:0000256" key="8">
    <source>
        <dbReference type="ARBA" id="ARBA00048483"/>
    </source>
</evidence>
<evidence type="ECO:0000256" key="6">
    <source>
        <dbReference type="ARBA" id="ARBA00022982"/>
    </source>
</evidence>
<feature type="domain" description="FAD-binding FR-type" evidence="10">
    <location>
        <begin position="192"/>
        <end position="316"/>
    </location>
</feature>
<evidence type="ECO:0000313" key="12">
    <source>
        <dbReference type="Proteomes" id="UP000799764"/>
    </source>
</evidence>
<dbReference type="EMBL" id="MU001510">
    <property type="protein sequence ID" value="KAF2439148.1"/>
    <property type="molecule type" value="Genomic_DNA"/>
</dbReference>
<keyword evidence="7" id="KW-0560">Oxidoreductase</keyword>
<dbReference type="InterPro" id="IPR017938">
    <property type="entry name" value="Riboflavin_synthase-like_b-brl"/>
</dbReference>
<dbReference type="CDD" id="cd06186">
    <property type="entry name" value="NOX_Duox_like_FAD_NADP"/>
    <property type="match status" value="1"/>
</dbReference>
<dbReference type="InterPro" id="IPR013121">
    <property type="entry name" value="Fe_red_NAD-bd_6"/>
</dbReference>
<dbReference type="PANTHER" id="PTHR32361">
    <property type="entry name" value="FERRIC/CUPRIC REDUCTASE TRANSMEMBRANE COMPONENT"/>
    <property type="match status" value="1"/>
</dbReference>
<feature type="transmembrane region" description="Helical" evidence="9">
    <location>
        <begin position="20"/>
        <end position="39"/>
    </location>
</feature>
<dbReference type="Pfam" id="PF08022">
    <property type="entry name" value="FAD_binding_8"/>
    <property type="match status" value="1"/>
</dbReference>
<dbReference type="AlphaFoldDB" id="A0A9P4U7G9"/>
<keyword evidence="5" id="KW-1003">Cell membrane</keyword>
<dbReference type="PANTHER" id="PTHR32361:SF26">
    <property type="entry name" value="FAD-BINDING 8 DOMAIN-CONTAINING PROTEIN-RELATED"/>
    <property type="match status" value="1"/>
</dbReference>
<dbReference type="GO" id="GO:0005886">
    <property type="term" value="C:plasma membrane"/>
    <property type="evidence" value="ECO:0007669"/>
    <property type="project" value="UniProtKB-SubCell"/>
</dbReference>
<keyword evidence="9" id="KW-1133">Transmembrane helix</keyword>
<dbReference type="PROSITE" id="PS51257">
    <property type="entry name" value="PROKAR_LIPOPROTEIN"/>
    <property type="match status" value="1"/>
</dbReference>
<keyword evidence="4" id="KW-0813">Transport</keyword>
<feature type="transmembrane region" description="Helical" evidence="9">
    <location>
        <begin position="99"/>
        <end position="116"/>
    </location>
</feature>
<dbReference type="GO" id="GO:0006879">
    <property type="term" value="P:intracellular iron ion homeostasis"/>
    <property type="evidence" value="ECO:0007669"/>
    <property type="project" value="TreeGrafter"/>
</dbReference>
<evidence type="ECO:0000256" key="9">
    <source>
        <dbReference type="SAM" id="Phobius"/>
    </source>
</evidence>
<evidence type="ECO:0000313" key="11">
    <source>
        <dbReference type="EMBL" id="KAF2439148.1"/>
    </source>
</evidence>
<evidence type="ECO:0000256" key="7">
    <source>
        <dbReference type="ARBA" id="ARBA00023002"/>
    </source>
</evidence>
<dbReference type="Pfam" id="PF08030">
    <property type="entry name" value="NAD_binding_6"/>
    <property type="match status" value="1"/>
</dbReference>
<dbReference type="InterPro" id="IPR039261">
    <property type="entry name" value="FNR_nucleotide-bd"/>
</dbReference>
<keyword evidence="6" id="KW-0249">Electron transport</keyword>
<accession>A0A9P4U7G9</accession>
<evidence type="ECO:0000256" key="4">
    <source>
        <dbReference type="ARBA" id="ARBA00022448"/>
    </source>
</evidence>
<protein>
    <recommendedName>
        <fullName evidence="3">ferric-chelate reductase (NADPH)</fullName>
        <ecNumber evidence="3">1.16.1.9</ecNumber>
    </recommendedName>
</protein>
<dbReference type="EC" id="1.16.1.9" evidence="3"/>
<evidence type="ECO:0000256" key="1">
    <source>
        <dbReference type="ARBA" id="ARBA00004651"/>
    </source>
</evidence>
<comment type="similarity">
    <text evidence="2">Belongs to the ferric reductase (FRE) family.</text>
</comment>
<dbReference type="SUPFAM" id="SSF63380">
    <property type="entry name" value="Riboflavin synthase domain-like"/>
    <property type="match status" value="1"/>
</dbReference>
<comment type="caution">
    <text evidence="11">The sequence shown here is derived from an EMBL/GenBank/DDBJ whole genome shotgun (WGS) entry which is preliminary data.</text>
</comment>
<gene>
    <name evidence="11" type="ORF">P171DRAFT_132259</name>
</gene>
<comment type="catalytic activity">
    <reaction evidence="8">
        <text>2 a Fe(II)-siderophore + NADP(+) + H(+) = 2 a Fe(III)-siderophore + NADPH</text>
        <dbReference type="Rhea" id="RHEA:28795"/>
        <dbReference type="Rhea" id="RHEA-COMP:11342"/>
        <dbReference type="Rhea" id="RHEA-COMP:11344"/>
        <dbReference type="ChEBI" id="CHEBI:15378"/>
        <dbReference type="ChEBI" id="CHEBI:29033"/>
        <dbReference type="ChEBI" id="CHEBI:29034"/>
        <dbReference type="ChEBI" id="CHEBI:57783"/>
        <dbReference type="ChEBI" id="CHEBI:58349"/>
        <dbReference type="EC" id="1.16.1.9"/>
    </reaction>
</comment>
<dbReference type="PROSITE" id="PS51384">
    <property type="entry name" value="FAD_FR"/>
    <property type="match status" value="1"/>
</dbReference>
<feature type="transmembrane region" description="Helical" evidence="9">
    <location>
        <begin position="168"/>
        <end position="185"/>
    </location>
</feature>
<name>A0A9P4U7G9_9PLEO</name>
<comment type="subcellular location">
    <subcellularLocation>
        <location evidence="1">Cell membrane</location>
        <topology evidence="1">Multi-pass membrane protein</topology>
    </subcellularLocation>
</comment>
<dbReference type="InterPro" id="IPR017927">
    <property type="entry name" value="FAD-bd_FR_type"/>
</dbReference>
<feature type="transmembrane region" description="Helical" evidence="9">
    <location>
        <begin position="72"/>
        <end position="93"/>
    </location>
</feature>
<evidence type="ECO:0000256" key="2">
    <source>
        <dbReference type="ARBA" id="ARBA00006278"/>
    </source>
</evidence>
<proteinExistence type="inferred from homology"/>
<dbReference type="GO" id="GO:0015677">
    <property type="term" value="P:copper ion import"/>
    <property type="evidence" value="ECO:0007669"/>
    <property type="project" value="TreeGrafter"/>
</dbReference>
<dbReference type="OrthoDB" id="4494341at2759"/>
<dbReference type="Proteomes" id="UP000799764">
    <property type="component" value="Unassembled WGS sequence"/>
</dbReference>
<dbReference type="GO" id="GO:0052851">
    <property type="term" value="F:ferric-chelate reductase (NADPH) activity"/>
    <property type="evidence" value="ECO:0007669"/>
    <property type="project" value="UniProtKB-EC"/>
</dbReference>
<dbReference type="Gene3D" id="3.40.50.80">
    <property type="entry name" value="Nucleotide-binding domain of ferredoxin-NADP reductase (FNR) module"/>
    <property type="match status" value="1"/>
</dbReference>
<reference evidence="11" key="1">
    <citation type="journal article" date="2020" name="Stud. Mycol.">
        <title>101 Dothideomycetes genomes: a test case for predicting lifestyles and emergence of pathogens.</title>
        <authorList>
            <person name="Haridas S."/>
            <person name="Albert R."/>
            <person name="Binder M."/>
            <person name="Bloem J."/>
            <person name="Labutti K."/>
            <person name="Salamov A."/>
            <person name="Andreopoulos B."/>
            <person name="Baker S."/>
            <person name="Barry K."/>
            <person name="Bills G."/>
            <person name="Bluhm B."/>
            <person name="Cannon C."/>
            <person name="Castanera R."/>
            <person name="Culley D."/>
            <person name="Daum C."/>
            <person name="Ezra D."/>
            <person name="Gonzalez J."/>
            <person name="Henrissat B."/>
            <person name="Kuo A."/>
            <person name="Liang C."/>
            <person name="Lipzen A."/>
            <person name="Lutzoni F."/>
            <person name="Magnuson J."/>
            <person name="Mondo S."/>
            <person name="Nolan M."/>
            <person name="Ohm R."/>
            <person name="Pangilinan J."/>
            <person name="Park H.-J."/>
            <person name="Ramirez L."/>
            <person name="Alfaro M."/>
            <person name="Sun H."/>
            <person name="Tritt A."/>
            <person name="Yoshinaga Y."/>
            <person name="Zwiers L.-H."/>
            <person name="Turgeon B."/>
            <person name="Goodwin S."/>
            <person name="Spatafora J."/>
            <person name="Crous P."/>
            <person name="Grigoriev I."/>
        </authorList>
    </citation>
    <scope>NUCLEOTIDE SEQUENCE</scope>
    <source>
        <strain evidence="11">CBS 690.94</strain>
    </source>
</reference>
<dbReference type="SUPFAM" id="SSF52343">
    <property type="entry name" value="Ferredoxin reductase-like, C-terminal NADP-linked domain"/>
    <property type="match status" value="1"/>
</dbReference>
<evidence type="ECO:0000256" key="3">
    <source>
        <dbReference type="ARBA" id="ARBA00012668"/>
    </source>
</evidence>
<keyword evidence="9" id="KW-0812">Transmembrane</keyword>
<organism evidence="11 12">
    <name type="scientific">Karstenula rhodostoma CBS 690.94</name>
    <dbReference type="NCBI Taxonomy" id="1392251"/>
    <lineage>
        <taxon>Eukaryota</taxon>
        <taxon>Fungi</taxon>
        <taxon>Dikarya</taxon>
        <taxon>Ascomycota</taxon>
        <taxon>Pezizomycotina</taxon>
        <taxon>Dothideomycetes</taxon>
        <taxon>Pleosporomycetidae</taxon>
        <taxon>Pleosporales</taxon>
        <taxon>Massarineae</taxon>
        <taxon>Didymosphaeriaceae</taxon>
        <taxon>Karstenula</taxon>
    </lineage>
</organism>
<dbReference type="InterPro" id="IPR013112">
    <property type="entry name" value="FAD-bd_8"/>
</dbReference>
<evidence type="ECO:0000256" key="5">
    <source>
        <dbReference type="ARBA" id="ARBA00022475"/>
    </source>
</evidence>
<dbReference type="InterPro" id="IPR051410">
    <property type="entry name" value="Ferric/Cupric_Reductase"/>
</dbReference>